<keyword evidence="2" id="KW-0472">Membrane</keyword>
<dbReference type="PANTHER" id="PTHR35708">
    <property type="entry name" value="GB|AAD25831.1"/>
    <property type="match status" value="1"/>
</dbReference>
<reference evidence="3" key="1">
    <citation type="journal article" date="2013" name="J. Plant Res.">
        <title>Effect of fungi and light on seed germination of three Opuntia species from semiarid lands of central Mexico.</title>
        <authorList>
            <person name="Delgado-Sanchez P."/>
            <person name="Jimenez-Bremont J.F."/>
            <person name="Guerrero-Gonzalez Mde L."/>
            <person name="Flores J."/>
        </authorList>
    </citation>
    <scope>NUCLEOTIDE SEQUENCE</scope>
    <source>
        <tissue evidence="3">Cladode</tissue>
    </source>
</reference>
<protein>
    <submittedName>
        <fullName evidence="3">Uncharacterized protein</fullName>
    </submittedName>
</protein>
<feature type="transmembrane region" description="Helical" evidence="2">
    <location>
        <begin position="30"/>
        <end position="49"/>
    </location>
</feature>
<evidence type="ECO:0000256" key="2">
    <source>
        <dbReference type="SAM" id="Phobius"/>
    </source>
</evidence>
<dbReference type="EMBL" id="GISG01074881">
    <property type="protein sequence ID" value="MBA4630712.1"/>
    <property type="molecule type" value="Transcribed_RNA"/>
</dbReference>
<feature type="compositionally biased region" description="Basic and acidic residues" evidence="1">
    <location>
        <begin position="75"/>
        <end position="89"/>
    </location>
</feature>
<dbReference type="PANTHER" id="PTHR35708:SF3">
    <property type="entry name" value="GB|AAD25831.1"/>
    <property type="match status" value="1"/>
</dbReference>
<accession>A0A7C8YZQ1</accession>
<feature type="region of interest" description="Disordered" evidence="1">
    <location>
        <begin position="60"/>
        <end position="148"/>
    </location>
</feature>
<feature type="compositionally biased region" description="Basic and acidic residues" evidence="1">
    <location>
        <begin position="97"/>
        <end position="121"/>
    </location>
</feature>
<evidence type="ECO:0000256" key="1">
    <source>
        <dbReference type="SAM" id="MobiDB-lite"/>
    </source>
</evidence>
<sequence length="245" mass="27853">MAACPCLFRSPVPWLAALGSFLALAYSTEFGSLIIFFTSSAVILYPLMVSCSKSCQQKLTHQEDPTSPEDEDTSDVDKKGCSVPEDSRQNLEPSVFELEHERASKGDEMSEKKQDRKEREVVQSSSEALSDSESFDHTTSSEDSENDWISRENLSHSTQFSDGSISDEESLIEITLPEGHYVQSKIQEYQQQPHGYGFQQKWPDCSMESHFRQVNWMEMLMEEENLIEIDIGMGSIKYSRFEIEA</sequence>
<organism evidence="3">
    <name type="scientific">Opuntia streptacantha</name>
    <name type="common">Prickly pear cactus</name>
    <name type="synonym">Opuntia cardona</name>
    <dbReference type="NCBI Taxonomy" id="393608"/>
    <lineage>
        <taxon>Eukaryota</taxon>
        <taxon>Viridiplantae</taxon>
        <taxon>Streptophyta</taxon>
        <taxon>Embryophyta</taxon>
        <taxon>Tracheophyta</taxon>
        <taxon>Spermatophyta</taxon>
        <taxon>Magnoliopsida</taxon>
        <taxon>eudicotyledons</taxon>
        <taxon>Gunneridae</taxon>
        <taxon>Pentapetalae</taxon>
        <taxon>Caryophyllales</taxon>
        <taxon>Cactineae</taxon>
        <taxon>Cactaceae</taxon>
        <taxon>Opuntioideae</taxon>
        <taxon>Opuntia</taxon>
    </lineage>
</organism>
<proteinExistence type="predicted"/>
<keyword evidence="2" id="KW-0812">Transmembrane</keyword>
<dbReference type="AlphaFoldDB" id="A0A7C8YZQ1"/>
<evidence type="ECO:0000313" key="3">
    <source>
        <dbReference type="EMBL" id="MBA4630712.1"/>
    </source>
</evidence>
<keyword evidence="2" id="KW-1133">Transmembrane helix</keyword>
<reference evidence="3" key="2">
    <citation type="submission" date="2020-07" db="EMBL/GenBank/DDBJ databases">
        <authorList>
            <person name="Vera ALvarez R."/>
            <person name="Arias-Moreno D.M."/>
            <person name="Jimenez-Jacinto V."/>
            <person name="Jimenez-Bremont J.F."/>
            <person name="Swaminathan K."/>
            <person name="Moose S.P."/>
            <person name="Guerrero-Gonzalez M.L."/>
            <person name="Marino-Ramirez L."/>
            <person name="Landsman D."/>
            <person name="Rodriguez-Kessler M."/>
            <person name="Delgado-Sanchez P."/>
        </authorList>
    </citation>
    <scope>NUCLEOTIDE SEQUENCE</scope>
    <source>
        <tissue evidence="3">Cladode</tissue>
    </source>
</reference>
<name>A0A7C8YZQ1_OPUST</name>